<keyword evidence="3" id="KW-1185">Reference proteome</keyword>
<reference evidence="2 3" key="1">
    <citation type="submission" date="2008-07" db="EMBL/GenBank/DDBJ databases">
        <authorList>
            <person name="Tandeau de Marsac N."/>
            <person name="Ferriera S."/>
            <person name="Johnson J."/>
            <person name="Kravitz S."/>
            <person name="Beeson K."/>
            <person name="Sutton G."/>
            <person name="Rogers Y.-H."/>
            <person name="Friedman R."/>
            <person name="Frazier M."/>
            <person name="Venter J.C."/>
        </authorList>
    </citation>
    <scope>NUCLEOTIDE SEQUENCE [LARGE SCALE GENOMIC DNA]</scope>
    <source>
        <strain evidence="2 3">PCC 7420</strain>
    </source>
</reference>
<organism evidence="2 3">
    <name type="scientific">Coleofasciculus chthonoplastes PCC 7420</name>
    <dbReference type="NCBI Taxonomy" id="118168"/>
    <lineage>
        <taxon>Bacteria</taxon>
        <taxon>Bacillati</taxon>
        <taxon>Cyanobacteriota</taxon>
        <taxon>Cyanophyceae</taxon>
        <taxon>Coleofasciculales</taxon>
        <taxon>Coleofasciculaceae</taxon>
        <taxon>Coleofasciculus</taxon>
    </lineage>
</organism>
<proteinExistence type="predicted"/>
<sequence length="56" mass="6334">MANQKEKGEPLISPLRNLGRDVACNVWAGLVTSGYNRKDSSETRPYRDTIYCENSE</sequence>
<dbReference type="EMBL" id="DS989843">
    <property type="protein sequence ID" value="EDX77746.1"/>
    <property type="molecule type" value="Genomic_DNA"/>
</dbReference>
<feature type="compositionally biased region" description="Basic and acidic residues" evidence="1">
    <location>
        <begin position="37"/>
        <end position="47"/>
    </location>
</feature>
<evidence type="ECO:0000313" key="3">
    <source>
        <dbReference type="Proteomes" id="UP000003835"/>
    </source>
</evidence>
<evidence type="ECO:0000256" key="1">
    <source>
        <dbReference type="SAM" id="MobiDB-lite"/>
    </source>
</evidence>
<name>B4VKJ2_9CYAN</name>
<evidence type="ECO:0000313" key="2">
    <source>
        <dbReference type="EMBL" id="EDX77746.1"/>
    </source>
</evidence>
<dbReference type="HOGENOM" id="CLU_3006397_0_0_3"/>
<dbReference type="Proteomes" id="UP000003835">
    <property type="component" value="Unassembled WGS sequence"/>
</dbReference>
<protein>
    <submittedName>
        <fullName evidence="2">Uncharacterized protein</fullName>
    </submittedName>
</protein>
<accession>B4VKJ2</accession>
<gene>
    <name evidence="2" type="ORF">MC7420_3070</name>
</gene>
<dbReference type="AlphaFoldDB" id="B4VKJ2"/>
<feature type="region of interest" description="Disordered" evidence="1">
    <location>
        <begin position="37"/>
        <end position="56"/>
    </location>
</feature>